<organism evidence="1 2">
    <name type="scientific">Pseudomonas phage POR1</name>
    <dbReference type="NCBI Taxonomy" id="1718594"/>
    <lineage>
        <taxon>Viruses</taxon>
        <taxon>Duplodnaviria</taxon>
        <taxon>Heunggongvirae</taxon>
        <taxon>Uroviricota</taxon>
        <taxon>Caudoviricetes</taxon>
        <taxon>Porunavirus</taxon>
        <taxon>Porunavirus POR1</taxon>
    </lineage>
</organism>
<name>A0A0N9RZ01_9CAUD</name>
<protein>
    <submittedName>
        <fullName evidence="1">Uncharacterized protein</fullName>
    </submittedName>
</protein>
<gene>
    <name evidence="1" type="ORF">POR1_47</name>
</gene>
<accession>A0A0N9RZ01</accession>
<sequence>MAKQIKIEIPNPDKDLPKIQMAAIGRALVQRTVTHLQTPKHDCPQCGKEQQPFRYQSAACDHCLVKNGYVPANGLSGFMGHFYPLLFWNAIAEGATWEDLKRMAEWIPDYLPQYIEGKDTSRPLRDMRNNPINERCQSCGNGVPAFTRYKNFCSHTCYVRHYRATERVAPKRVDSELIKNEREKVLTDLIYRAPAALTVKHLCDAPQVRKAFDVKAVEPTVGRVLKELVERGALYRFAKGSTTGKPEFYYTTRINEARDNCAFLMVNKKWGNKLPNGMAWT</sequence>
<keyword evidence="2" id="KW-1185">Reference proteome</keyword>
<evidence type="ECO:0000313" key="2">
    <source>
        <dbReference type="Proteomes" id="UP000225954"/>
    </source>
</evidence>
<dbReference type="Proteomes" id="UP000225954">
    <property type="component" value="Segment"/>
</dbReference>
<proteinExistence type="predicted"/>
<reference evidence="1 2" key="1">
    <citation type="journal article" date="2016" name="Genome Announc.">
        <title>Genome Sequences of Pseudomonas oryzihabitans Phage POR1 and Pseudomonas aeruginosa Phage PAE1.</title>
        <authorList>
            <person name="Dyson Z.A."/>
            <person name="Seviour R.J."/>
            <person name="Tucci J."/>
            <person name="Petrovski S."/>
        </authorList>
    </citation>
    <scope>NUCLEOTIDE SEQUENCE [LARGE SCALE GENOMIC DNA]</scope>
</reference>
<evidence type="ECO:0000313" key="1">
    <source>
        <dbReference type="EMBL" id="ALH46251.1"/>
    </source>
</evidence>
<dbReference type="EMBL" id="KT716399">
    <property type="protein sequence ID" value="ALH46251.1"/>
    <property type="molecule type" value="Genomic_DNA"/>
</dbReference>